<organism evidence="1 2">
    <name type="scientific">Neoarthrinium moseri</name>
    <dbReference type="NCBI Taxonomy" id="1658444"/>
    <lineage>
        <taxon>Eukaryota</taxon>
        <taxon>Fungi</taxon>
        <taxon>Dikarya</taxon>
        <taxon>Ascomycota</taxon>
        <taxon>Pezizomycotina</taxon>
        <taxon>Sordariomycetes</taxon>
        <taxon>Xylariomycetidae</taxon>
        <taxon>Amphisphaeriales</taxon>
        <taxon>Apiosporaceae</taxon>
        <taxon>Neoarthrinium</taxon>
    </lineage>
</organism>
<name>A0A9P9WK47_9PEZI</name>
<sequence>MTSIGFRAEKLYGSVWQFAPTEKLQLYQALQVHEPHPNPKIPHWVARAIGRRMSRRWGWSLDTFRTE</sequence>
<reference evidence="1" key="1">
    <citation type="submission" date="2021-03" db="EMBL/GenBank/DDBJ databases">
        <title>Revisited historic fungal species revealed as producer of novel bioactive compounds through whole genome sequencing and comparative genomics.</title>
        <authorList>
            <person name="Vignolle G.A."/>
            <person name="Hochenegger N."/>
            <person name="Mach R.L."/>
            <person name="Mach-Aigner A.R."/>
            <person name="Javad Rahimi M."/>
            <person name="Salim K.A."/>
            <person name="Chan C.M."/>
            <person name="Lim L.B.L."/>
            <person name="Cai F."/>
            <person name="Druzhinina I.S."/>
            <person name="U'Ren J.M."/>
            <person name="Derntl C."/>
        </authorList>
    </citation>
    <scope>NUCLEOTIDE SEQUENCE</scope>
    <source>
        <strain evidence="1">TUCIM 5799</strain>
    </source>
</reference>
<gene>
    <name evidence="1" type="ORF">JX265_007384</name>
</gene>
<dbReference type="Proteomes" id="UP000829685">
    <property type="component" value="Unassembled WGS sequence"/>
</dbReference>
<dbReference type="PANTHER" id="PTHR40788:SF2">
    <property type="entry name" value="CLR5 DOMAIN-CONTAINING PROTEIN"/>
    <property type="match status" value="1"/>
</dbReference>
<evidence type="ECO:0000313" key="2">
    <source>
        <dbReference type="Proteomes" id="UP000829685"/>
    </source>
</evidence>
<protein>
    <submittedName>
        <fullName evidence="1">Uncharacterized protein</fullName>
    </submittedName>
</protein>
<proteinExistence type="predicted"/>
<keyword evidence="2" id="KW-1185">Reference proteome</keyword>
<accession>A0A9P9WK47</accession>
<dbReference type="AlphaFoldDB" id="A0A9P9WK47"/>
<dbReference type="EMBL" id="JAFIMR010000018">
    <property type="protein sequence ID" value="KAI1867582.1"/>
    <property type="molecule type" value="Genomic_DNA"/>
</dbReference>
<comment type="caution">
    <text evidence="1">The sequence shown here is derived from an EMBL/GenBank/DDBJ whole genome shotgun (WGS) entry which is preliminary data.</text>
</comment>
<evidence type="ECO:0000313" key="1">
    <source>
        <dbReference type="EMBL" id="KAI1867582.1"/>
    </source>
</evidence>
<dbReference type="PANTHER" id="PTHR40788">
    <property type="entry name" value="CLR5 DOMAIN-CONTAINING PROTEIN-RELATED"/>
    <property type="match status" value="1"/>
</dbReference>